<dbReference type="SUPFAM" id="SSF57959">
    <property type="entry name" value="Leucine zipper domain"/>
    <property type="match status" value="1"/>
</dbReference>
<dbReference type="Pfam" id="PF00170">
    <property type="entry name" value="bZIP_1"/>
    <property type="match status" value="1"/>
</dbReference>
<keyword evidence="6" id="KW-0539">Nucleus</keyword>
<dbReference type="PROSITE" id="PS00036">
    <property type="entry name" value="BZIP_BASIC"/>
    <property type="match status" value="1"/>
</dbReference>
<evidence type="ECO:0000256" key="4">
    <source>
        <dbReference type="ARBA" id="ARBA00023125"/>
    </source>
</evidence>
<evidence type="ECO:0000256" key="7">
    <source>
        <dbReference type="SAM" id="MobiDB-lite"/>
    </source>
</evidence>
<reference evidence="9" key="1">
    <citation type="submission" date="2019-01" db="EMBL/GenBank/DDBJ databases">
        <authorList>
            <person name="Yang F."/>
            <person name="Zhu G."/>
            <person name="Wei Y."/>
            <person name="Guo J."/>
            <person name="Jin J."/>
        </authorList>
    </citation>
    <scope>NUCLEOTIDE SEQUENCE</scope>
</reference>
<evidence type="ECO:0000256" key="5">
    <source>
        <dbReference type="ARBA" id="ARBA00023163"/>
    </source>
</evidence>
<keyword evidence="3" id="KW-0805">Transcription regulation</keyword>
<keyword evidence="2" id="KW-0938">Abscisic acid signaling pathway</keyword>
<dbReference type="GO" id="GO:0005634">
    <property type="term" value="C:nucleus"/>
    <property type="evidence" value="ECO:0007669"/>
    <property type="project" value="UniProtKB-SubCell"/>
</dbReference>
<comment type="subcellular location">
    <subcellularLocation>
        <location evidence="1">Nucleus</location>
    </subcellularLocation>
</comment>
<dbReference type="GO" id="GO:0045893">
    <property type="term" value="P:positive regulation of DNA-templated transcription"/>
    <property type="evidence" value="ECO:0007669"/>
    <property type="project" value="InterPro"/>
</dbReference>
<proteinExistence type="evidence at transcript level"/>
<accession>A0A5C1YT95</accession>
<dbReference type="Gene3D" id="1.20.5.170">
    <property type="match status" value="1"/>
</dbReference>
<organism evidence="9">
    <name type="scientific">Cymbidium ensifolium</name>
    <name type="common">Orchid</name>
    <name type="synonym">Epidendrum ensifolium</name>
    <dbReference type="NCBI Taxonomy" id="78740"/>
    <lineage>
        <taxon>Eukaryota</taxon>
        <taxon>Viridiplantae</taxon>
        <taxon>Streptophyta</taxon>
        <taxon>Embryophyta</taxon>
        <taxon>Tracheophyta</taxon>
        <taxon>Spermatophyta</taxon>
        <taxon>Magnoliopsida</taxon>
        <taxon>Liliopsida</taxon>
        <taxon>Asparagales</taxon>
        <taxon>Orchidaceae</taxon>
        <taxon>Epidendroideae</taxon>
        <taxon>Cymbidieae</taxon>
        <taxon>Cymbidiinae</taxon>
        <taxon>Cymbidium</taxon>
    </lineage>
</organism>
<dbReference type="PROSITE" id="PS50217">
    <property type="entry name" value="BZIP"/>
    <property type="match status" value="1"/>
</dbReference>
<keyword evidence="5" id="KW-0804">Transcription</keyword>
<protein>
    <submittedName>
        <fullName evidence="9">Putative G-box-binding factor 4-like isoform X1</fullName>
    </submittedName>
</protein>
<evidence type="ECO:0000256" key="3">
    <source>
        <dbReference type="ARBA" id="ARBA00023015"/>
    </source>
</evidence>
<dbReference type="PANTHER" id="PTHR22952">
    <property type="entry name" value="CAMP-RESPONSE ELEMENT BINDING PROTEIN-RELATED"/>
    <property type="match status" value="1"/>
</dbReference>
<dbReference type="SMART" id="SM00338">
    <property type="entry name" value="BRLZ"/>
    <property type="match status" value="1"/>
</dbReference>
<dbReference type="InterPro" id="IPR046347">
    <property type="entry name" value="bZIP_sf"/>
</dbReference>
<evidence type="ECO:0000256" key="1">
    <source>
        <dbReference type="ARBA" id="ARBA00004123"/>
    </source>
</evidence>
<dbReference type="InterPro" id="IPR004827">
    <property type="entry name" value="bZIP"/>
</dbReference>
<dbReference type="AlphaFoldDB" id="A0A5C1YT95"/>
<feature type="region of interest" description="Disordered" evidence="7">
    <location>
        <begin position="57"/>
        <end position="76"/>
    </location>
</feature>
<dbReference type="GO" id="GO:0003700">
    <property type="term" value="F:DNA-binding transcription factor activity"/>
    <property type="evidence" value="ECO:0007669"/>
    <property type="project" value="InterPro"/>
</dbReference>
<evidence type="ECO:0000259" key="8">
    <source>
        <dbReference type="PROSITE" id="PS50217"/>
    </source>
</evidence>
<name>A0A5C1YT95_CYMEN</name>
<dbReference type="EMBL" id="MK440203">
    <property type="protein sequence ID" value="QEO19214.1"/>
    <property type="molecule type" value="mRNA"/>
</dbReference>
<dbReference type="PRINTS" id="PR00041">
    <property type="entry name" value="LEUZIPPRCREB"/>
</dbReference>
<dbReference type="InterPro" id="IPR043452">
    <property type="entry name" value="BZIP46-like"/>
</dbReference>
<evidence type="ECO:0000313" key="9">
    <source>
        <dbReference type="EMBL" id="QEO19214.1"/>
    </source>
</evidence>
<dbReference type="CDD" id="cd14707">
    <property type="entry name" value="bZIP_plant_BZIP46"/>
    <property type="match status" value="1"/>
</dbReference>
<dbReference type="PANTHER" id="PTHR22952:SF392">
    <property type="entry name" value="BZIP TRANSCRIPTION FACTOR 12"/>
    <property type="match status" value="1"/>
</dbReference>
<sequence length="238" mass="26153">MAWPQFMSSSFPSSANTDHTLKSSIYFLNAAADHPANNGFRSGGMDDHLLRNLYEGEAAGPGTEVPGGAKGSAVDGSGFREVTLEDYLSKTRPIRAEDVKTAAAAAAAAAVTERIGQVDLEATGNQMVGIGDGAVAGGGEKVRGRKRPTVDTVDRAALQRQKRMIKNRESAARSRERKQQYTNQLEQTVFKLEEENAMLLKEREKLLQWRFKQLVEHVLPVAEQKKPERALRRTNSFP</sequence>
<dbReference type="GO" id="GO:0009738">
    <property type="term" value="P:abscisic acid-activated signaling pathway"/>
    <property type="evidence" value="ECO:0007669"/>
    <property type="project" value="UniProtKB-KW"/>
</dbReference>
<dbReference type="FunFam" id="1.20.5.170:FF:000036">
    <property type="entry name" value="ABSCISIC ACID-INSENSITIVE 5-like protein 2"/>
    <property type="match status" value="1"/>
</dbReference>
<evidence type="ECO:0000256" key="2">
    <source>
        <dbReference type="ARBA" id="ARBA00022682"/>
    </source>
</evidence>
<evidence type="ECO:0000256" key="6">
    <source>
        <dbReference type="ARBA" id="ARBA00023242"/>
    </source>
</evidence>
<keyword evidence="4" id="KW-0238">DNA-binding</keyword>
<dbReference type="GO" id="GO:0003677">
    <property type="term" value="F:DNA binding"/>
    <property type="evidence" value="ECO:0007669"/>
    <property type="project" value="UniProtKB-KW"/>
</dbReference>
<feature type="domain" description="BZIP" evidence="8">
    <location>
        <begin position="157"/>
        <end position="206"/>
    </location>
</feature>